<dbReference type="PANTHER" id="PTHR40469:SF2">
    <property type="entry name" value="GALACTOSE-BINDING DOMAIN-LIKE SUPERFAMILY PROTEIN"/>
    <property type="match status" value="1"/>
</dbReference>
<name>A0A851GRI0_9BACT</name>
<sequence>MGSIKNILQWMLAIGLCLGGAQAEPIRVMLLSGQNNHDWKKTSPLLKNIFEKAGNVELSVTERPDLLVAEDFQNIDVIVSNWNTVPKNSKVKEWPAPLKKAYVEFVKNGGGHLCVHAGSSSFYDWKEYHEISLMTWKHKRTTHGRQHVFPIRVDDEAHPVCKGWNPGQIRGELWRNIEVHPKAKVLASSFSAEHDGGSETWEPCVFVGQFGKGRCFATSLGHDVRSLSQPKVEEIFIRALQWVSHKR</sequence>
<dbReference type="SUPFAM" id="SSF52317">
    <property type="entry name" value="Class I glutamine amidotransferase-like"/>
    <property type="match status" value="1"/>
</dbReference>
<feature type="domain" description="ThuA-like" evidence="1">
    <location>
        <begin position="27"/>
        <end position="243"/>
    </location>
</feature>
<reference evidence="2 3" key="1">
    <citation type="submission" date="2020-07" db="EMBL/GenBank/DDBJ databases">
        <title>Roseicoccus Jingziensis gen. nov., sp. nov., isolated from coastal seawater.</title>
        <authorList>
            <person name="Feng X."/>
        </authorList>
    </citation>
    <scope>NUCLEOTIDE SEQUENCE [LARGE SCALE GENOMIC DNA]</scope>
    <source>
        <strain evidence="2 3">N1E253</strain>
    </source>
</reference>
<dbReference type="Proteomes" id="UP000557872">
    <property type="component" value="Unassembled WGS sequence"/>
</dbReference>
<dbReference type="RefSeq" id="WP_178934392.1">
    <property type="nucleotide sequence ID" value="NZ_JACBAZ010000011.1"/>
</dbReference>
<dbReference type="PANTHER" id="PTHR40469">
    <property type="entry name" value="SECRETED GLYCOSYL HYDROLASE"/>
    <property type="match status" value="1"/>
</dbReference>
<dbReference type="AlphaFoldDB" id="A0A851GRI0"/>
<gene>
    <name evidence="2" type="ORF">HW115_17300</name>
</gene>
<organism evidence="2 3">
    <name type="scientific">Oceaniferula marina</name>
    <dbReference type="NCBI Taxonomy" id="2748318"/>
    <lineage>
        <taxon>Bacteria</taxon>
        <taxon>Pseudomonadati</taxon>
        <taxon>Verrucomicrobiota</taxon>
        <taxon>Verrucomicrobiia</taxon>
        <taxon>Verrucomicrobiales</taxon>
        <taxon>Verrucomicrobiaceae</taxon>
        <taxon>Oceaniferula</taxon>
    </lineage>
</organism>
<proteinExistence type="predicted"/>
<evidence type="ECO:0000313" key="3">
    <source>
        <dbReference type="Proteomes" id="UP000557872"/>
    </source>
</evidence>
<protein>
    <submittedName>
        <fullName evidence="2">ThuA domain-containing protein</fullName>
    </submittedName>
</protein>
<dbReference type="EMBL" id="JACBAZ010000011">
    <property type="protein sequence ID" value="NWK57380.1"/>
    <property type="molecule type" value="Genomic_DNA"/>
</dbReference>
<dbReference type="InterPro" id="IPR029062">
    <property type="entry name" value="Class_I_gatase-like"/>
</dbReference>
<keyword evidence="3" id="KW-1185">Reference proteome</keyword>
<dbReference type="Pfam" id="PF06283">
    <property type="entry name" value="ThuA"/>
    <property type="match status" value="1"/>
</dbReference>
<evidence type="ECO:0000313" key="2">
    <source>
        <dbReference type="EMBL" id="NWK57380.1"/>
    </source>
</evidence>
<evidence type="ECO:0000259" key="1">
    <source>
        <dbReference type="Pfam" id="PF06283"/>
    </source>
</evidence>
<accession>A0A851GRI0</accession>
<comment type="caution">
    <text evidence="2">The sequence shown here is derived from an EMBL/GenBank/DDBJ whole genome shotgun (WGS) entry which is preliminary data.</text>
</comment>
<dbReference type="Gene3D" id="3.40.50.880">
    <property type="match status" value="1"/>
</dbReference>
<dbReference type="InterPro" id="IPR029010">
    <property type="entry name" value="ThuA-like"/>
</dbReference>